<sequence length="266" mass="30931">MSELLGFNDKKKDIVFEKLKKQLEQNGLKIDSIDNENLIHINIEGNNLEISLENVRRNYERDADESHISDLVQTILSYSADVSNWENSKDNVYIQLFPNDFDYKDLIYEKVSDEFSKIYMVSENEKLTGITQDILIKWNISELDLIKQADLNANKLLTNTKVEVEIIENRKLGMIEVQKTFLKSSLLFASKMKEKLKSDFGFPFYAVIPVRDFCYIFSEKDFEFFANRIGKTVVQEYQNSGYPITTEILFFSENGITAVGKYPTEK</sequence>
<dbReference type="Proteomes" id="UP000198424">
    <property type="component" value="Unassembled WGS sequence"/>
</dbReference>
<comment type="caution">
    <text evidence="1">The sequence shown here is derived from an EMBL/GenBank/DDBJ whole genome shotgun (WGS) entry which is preliminary data.</text>
</comment>
<reference evidence="1 3" key="1">
    <citation type="submission" date="2014-07" db="EMBL/GenBank/DDBJ databases">
        <title>Genome of Flavobacterium hydatis DSM 2063.</title>
        <authorList>
            <person name="Pipes S.E."/>
            <person name="Stropko S.J."/>
            <person name="Newman J.D."/>
        </authorList>
    </citation>
    <scope>NUCLEOTIDE SEQUENCE [LARGE SCALE GENOMIC DNA]</scope>
    <source>
        <strain evidence="1 3">DSM 2063</strain>
    </source>
</reference>
<dbReference type="OrthoDB" id="744666at2"/>
<evidence type="ECO:0000313" key="4">
    <source>
        <dbReference type="Proteomes" id="UP000198424"/>
    </source>
</evidence>
<accession>A0A086A032</accession>
<evidence type="ECO:0000313" key="2">
    <source>
        <dbReference type="EMBL" id="OXA93321.1"/>
    </source>
</evidence>
<proteinExistence type="predicted"/>
<dbReference type="RefSeq" id="WP_035627063.1">
    <property type="nucleotide sequence ID" value="NZ_JBEWQG010000012.1"/>
</dbReference>
<organism evidence="1 3">
    <name type="scientific">Flavobacterium hydatis</name>
    <name type="common">Cytophaga aquatilis</name>
    <dbReference type="NCBI Taxonomy" id="991"/>
    <lineage>
        <taxon>Bacteria</taxon>
        <taxon>Pseudomonadati</taxon>
        <taxon>Bacteroidota</taxon>
        <taxon>Flavobacteriia</taxon>
        <taxon>Flavobacteriales</taxon>
        <taxon>Flavobacteriaceae</taxon>
        <taxon>Flavobacterium</taxon>
    </lineage>
</organism>
<dbReference type="Proteomes" id="UP000028712">
    <property type="component" value="Unassembled WGS sequence"/>
</dbReference>
<dbReference type="EMBL" id="JPRM01000042">
    <property type="protein sequence ID" value="KFF10046.1"/>
    <property type="molecule type" value="Genomic_DNA"/>
</dbReference>
<keyword evidence="4" id="KW-1185">Reference proteome</keyword>
<reference evidence="2 4" key="2">
    <citation type="submission" date="2016-11" db="EMBL/GenBank/DDBJ databases">
        <title>Whole genomes of Flavobacteriaceae.</title>
        <authorList>
            <person name="Stine C."/>
            <person name="Li C."/>
            <person name="Tadesse D."/>
        </authorList>
    </citation>
    <scope>NUCLEOTIDE SEQUENCE [LARGE SCALE GENOMIC DNA]</scope>
    <source>
        <strain evidence="2 4">ATCC 29551</strain>
    </source>
</reference>
<dbReference type="AlphaFoldDB" id="A0A086A032"/>
<gene>
    <name evidence="2" type="ORF">B0A62_13830</name>
    <name evidence="1" type="ORF">IW20_21455</name>
</gene>
<protein>
    <submittedName>
        <fullName evidence="1">Uncharacterized protein</fullName>
    </submittedName>
</protein>
<evidence type="ECO:0000313" key="1">
    <source>
        <dbReference type="EMBL" id="KFF10046.1"/>
    </source>
</evidence>
<evidence type="ECO:0000313" key="3">
    <source>
        <dbReference type="Proteomes" id="UP000028712"/>
    </source>
</evidence>
<name>A0A086A032_FLAHY</name>
<dbReference type="STRING" id="991.IW20_21455"/>
<dbReference type="EMBL" id="MUGY01000015">
    <property type="protein sequence ID" value="OXA93321.1"/>
    <property type="molecule type" value="Genomic_DNA"/>
</dbReference>